<dbReference type="Proteomes" id="UP001500353">
    <property type="component" value="Unassembled WGS sequence"/>
</dbReference>
<comment type="caution">
    <text evidence="1">The sequence shown here is derived from an EMBL/GenBank/DDBJ whole genome shotgun (WGS) entry which is preliminary data.</text>
</comment>
<proteinExistence type="predicted"/>
<name>A0ABP9LUF6_9FLAO</name>
<dbReference type="RefSeq" id="WP_345200281.1">
    <property type="nucleotide sequence ID" value="NZ_BAABHX010000001.1"/>
</dbReference>
<protein>
    <submittedName>
        <fullName evidence="1">Uncharacterized protein</fullName>
    </submittedName>
</protein>
<accession>A0ABP9LUF6</accession>
<evidence type="ECO:0000313" key="1">
    <source>
        <dbReference type="EMBL" id="GAA5085547.1"/>
    </source>
</evidence>
<keyword evidence="2" id="KW-1185">Reference proteome</keyword>
<gene>
    <name evidence="1" type="ORF">GCM10023210_06510</name>
</gene>
<dbReference type="EMBL" id="BAABHX010000001">
    <property type="protein sequence ID" value="GAA5085547.1"/>
    <property type="molecule type" value="Genomic_DNA"/>
</dbReference>
<evidence type="ECO:0000313" key="2">
    <source>
        <dbReference type="Proteomes" id="UP001500353"/>
    </source>
</evidence>
<reference evidence="2" key="1">
    <citation type="journal article" date="2019" name="Int. J. Syst. Evol. Microbiol.">
        <title>The Global Catalogue of Microorganisms (GCM) 10K type strain sequencing project: providing services to taxonomists for standard genome sequencing and annotation.</title>
        <authorList>
            <consortium name="The Broad Institute Genomics Platform"/>
            <consortium name="The Broad Institute Genome Sequencing Center for Infectious Disease"/>
            <person name="Wu L."/>
            <person name="Ma J."/>
        </authorList>
    </citation>
    <scope>NUCLEOTIDE SEQUENCE [LARGE SCALE GENOMIC DNA]</scope>
    <source>
        <strain evidence="2">JCM 18019</strain>
    </source>
</reference>
<sequence>MKYLKINTEETADLEALKNAILQMKGVDSIEIIDDENPESELKKAFNKTKEQFKKGDYETVVNDIFDILTKNNSKK</sequence>
<organism evidence="1 2">
    <name type="scientific">Chryseobacterium ginsengisoli</name>
    <dbReference type="NCBI Taxonomy" id="363853"/>
    <lineage>
        <taxon>Bacteria</taxon>
        <taxon>Pseudomonadati</taxon>
        <taxon>Bacteroidota</taxon>
        <taxon>Flavobacteriia</taxon>
        <taxon>Flavobacteriales</taxon>
        <taxon>Weeksellaceae</taxon>
        <taxon>Chryseobacterium group</taxon>
        <taxon>Chryseobacterium</taxon>
    </lineage>
</organism>